<feature type="region of interest" description="Disordered" evidence="1">
    <location>
        <begin position="200"/>
        <end position="228"/>
    </location>
</feature>
<dbReference type="eggNOG" id="COG1262">
    <property type="taxonomic scope" value="Bacteria"/>
</dbReference>
<feature type="domain" description="Lcl C-terminal" evidence="2">
    <location>
        <begin position="270"/>
        <end position="392"/>
    </location>
</feature>
<reference evidence="3 4" key="1">
    <citation type="journal article" date="2014" name="Genome Announc.">
        <title>Draft Genome Sequence of Cytophaga fermentans JCM 21142T, a Facultative Anaerobe Isolated from Marine Mud.</title>
        <authorList>
            <person name="Starns D."/>
            <person name="Oshima K."/>
            <person name="Suda W."/>
            <person name="Iino T."/>
            <person name="Yuki M."/>
            <person name="Inoue J."/>
            <person name="Kitamura K."/>
            <person name="Iida T."/>
            <person name="Darby A."/>
            <person name="Hattori M."/>
            <person name="Ohkuma M."/>
        </authorList>
    </citation>
    <scope>NUCLEOTIDE SEQUENCE [LARGE SCALE GENOMIC DNA]</scope>
    <source>
        <strain evidence="3 4">JCM 21142</strain>
    </source>
</reference>
<dbReference type="AlphaFoldDB" id="W7Y257"/>
<gene>
    <name evidence="3" type="ORF">JCM21142_210</name>
</gene>
<accession>W7Y257</accession>
<proteinExistence type="predicted"/>
<dbReference type="EMBL" id="BAMD01000002">
    <property type="protein sequence ID" value="GAF01598.1"/>
    <property type="molecule type" value="Genomic_DNA"/>
</dbReference>
<feature type="domain" description="Lcl C-terminal" evidence="2">
    <location>
        <begin position="86"/>
        <end position="195"/>
    </location>
</feature>
<dbReference type="STRING" id="869213.GCA_000517085_03278"/>
<protein>
    <recommendedName>
        <fullName evidence="2">Lcl C-terminal domain-containing protein</fullName>
    </recommendedName>
</protein>
<comment type="caution">
    <text evidence="3">The sequence shown here is derived from an EMBL/GenBank/DDBJ whole genome shotgun (WGS) entry which is preliminary data.</text>
</comment>
<organism evidence="3 4">
    <name type="scientific">Saccharicrinis fermentans DSM 9555 = JCM 21142</name>
    <dbReference type="NCBI Taxonomy" id="869213"/>
    <lineage>
        <taxon>Bacteria</taxon>
        <taxon>Pseudomonadati</taxon>
        <taxon>Bacteroidota</taxon>
        <taxon>Bacteroidia</taxon>
        <taxon>Marinilabiliales</taxon>
        <taxon>Marinilabiliaceae</taxon>
        <taxon>Saccharicrinis</taxon>
    </lineage>
</organism>
<evidence type="ECO:0000256" key="1">
    <source>
        <dbReference type="SAM" id="MobiDB-lite"/>
    </source>
</evidence>
<feature type="compositionally biased region" description="Gly residues" evidence="1">
    <location>
        <begin position="206"/>
        <end position="215"/>
    </location>
</feature>
<dbReference type="InterPro" id="IPR011460">
    <property type="entry name" value="Lcl_C"/>
</dbReference>
<sequence>MIKWSFWAMALTGILLTSCDDTDDVEVDSGAFSIYDYVQIATGQTILYDNNGDVVSSLAEGDAFYGQDASYLKGASMNYVDNGDSTITDNNTGLMWEEIPIPSSLTYDEAVAYCENLVLAGYDDWRMPSLKELFSISDFGRGWPYLDTTYFKLATGIVDKSEQFWSSNRYVGVTTEGQDNAAFGVNHVTGHIKAYPAASVMEGDEGGPIGGGPQGDSGDAPGDEGDDVVVGTPPPGGVEGQVMDSPLAKHVRAVRGDVYGENDFKDNGDGTISDDGTGLMWSQNDSGEGLNWEDALAYAENAELGGYTDWRLPNVKELQGIVDYSYAPGATDVNNEGPAIDPIFSCTPIINEAGLDDYGYYWTGTSANFTKDEPYYYAWYVAFGRAVDGDGHDTHGAGAVRFDTKYEGGPLGEGGERYYNYVRLVRNMSE</sequence>
<evidence type="ECO:0000313" key="4">
    <source>
        <dbReference type="Proteomes" id="UP000019402"/>
    </source>
</evidence>
<evidence type="ECO:0000259" key="2">
    <source>
        <dbReference type="Pfam" id="PF07603"/>
    </source>
</evidence>
<dbReference type="Pfam" id="PF07603">
    <property type="entry name" value="Lcl_C"/>
    <property type="match status" value="2"/>
</dbReference>
<dbReference type="PANTHER" id="PTHR35812">
    <property type="entry name" value="LIPOPROTEIN"/>
    <property type="match status" value="1"/>
</dbReference>
<keyword evidence="4" id="KW-1185">Reference proteome</keyword>
<evidence type="ECO:0000313" key="3">
    <source>
        <dbReference type="EMBL" id="GAF01598.1"/>
    </source>
</evidence>
<name>W7Y257_9BACT</name>
<dbReference type="PROSITE" id="PS51257">
    <property type="entry name" value="PROKAR_LIPOPROTEIN"/>
    <property type="match status" value="1"/>
</dbReference>
<dbReference type="Proteomes" id="UP000019402">
    <property type="component" value="Unassembled WGS sequence"/>
</dbReference>
<dbReference type="PANTHER" id="PTHR35812:SF1">
    <property type="entry name" value="LIPOPROTEIN"/>
    <property type="match status" value="1"/>
</dbReference>